<comment type="caution">
    <text evidence="3">The sequence shown here is derived from an EMBL/GenBank/DDBJ whole genome shotgun (WGS) entry which is preliminary data.</text>
</comment>
<feature type="domain" description="Protein SirB1 N-terminal" evidence="2">
    <location>
        <begin position="44"/>
        <end position="194"/>
    </location>
</feature>
<comment type="similarity">
    <text evidence="1">Belongs to the UPF0162 family.</text>
</comment>
<reference evidence="3" key="1">
    <citation type="submission" date="2020-07" db="EMBL/GenBank/DDBJ databases">
        <title>Huge and variable diversity of episymbiotic CPR bacteria and DPANN archaea in groundwater ecosystems.</title>
        <authorList>
            <person name="He C.Y."/>
            <person name="Keren R."/>
            <person name="Whittaker M."/>
            <person name="Farag I.F."/>
            <person name="Doudna J."/>
            <person name="Cate J.H.D."/>
            <person name="Banfield J.F."/>
        </authorList>
    </citation>
    <scope>NUCLEOTIDE SEQUENCE</scope>
    <source>
        <strain evidence="3">NC_groundwater_1813_Pr3_B-0.1um_71_17</strain>
    </source>
</reference>
<dbReference type="PANTHER" id="PTHR31350">
    <property type="entry name" value="SI:DKEY-261L7.2"/>
    <property type="match status" value="1"/>
</dbReference>
<dbReference type="EMBL" id="JACRIW010000016">
    <property type="protein sequence ID" value="MBI5168190.1"/>
    <property type="molecule type" value="Genomic_DNA"/>
</dbReference>
<dbReference type="Proteomes" id="UP000696931">
    <property type="component" value="Unassembled WGS sequence"/>
</dbReference>
<organism evidence="3 4">
    <name type="scientific">Eiseniibacteriota bacterium</name>
    <dbReference type="NCBI Taxonomy" id="2212470"/>
    <lineage>
        <taxon>Bacteria</taxon>
        <taxon>Candidatus Eiseniibacteriota</taxon>
    </lineage>
</organism>
<sequence length="278" mass="31127">MHDPAVIRAQFAELLGRDDERIELARAALLVAAERDETLDVDAAMATLDAWAATLAERVSADATSLQRLAALRQFMFEELGFRGDVHDYYSPENSLLHSVMDRRLGIPLTLGIVFMELGWRIGMQFEGVGFPGHFLVRLAGEESDLLLDPFDHGSSVAEDDCRRMIAASSQGALSYEPEMTRSIGKRDMVARLLLNLKIARLREKDLPGALLAVDQLLLVFPDSPPELRDRGLLLYQLDRYRAALASLEDYLRVRPDAADRAAIERHMLTLRMMLAAH</sequence>
<protein>
    <submittedName>
        <fullName evidence="3">Tetratricopeptide repeat protein</fullName>
    </submittedName>
</protein>
<dbReference type="AlphaFoldDB" id="A0A933W0P9"/>
<dbReference type="InterPro" id="IPR032698">
    <property type="entry name" value="SirB1_N"/>
</dbReference>
<dbReference type="PANTHER" id="PTHR31350:SF21">
    <property type="entry name" value="F-BOX ONLY PROTEIN 21"/>
    <property type="match status" value="1"/>
</dbReference>
<evidence type="ECO:0000313" key="3">
    <source>
        <dbReference type="EMBL" id="MBI5168190.1"/>
    </source>
</evidence>
<dbReference type="SUPFAM" id="SSF48452">
    <property type="entry name" value="TPR-like"/>
    <property type="match status" value="1"/>
</dbReference>
<proteinExistence type="inferred from homology"/>
<evidence type="ECO:0000313" key="4">
    <source>
        <dbReference type="Proteomes" id="UP000696931"/>
    </source>
</evidence>
<evidence type="ECO:0000259" key="2">
    <source>
        <dbReference type="Pfam" id="PF13369"/>
    </source>
</evidence>
<name>A0A933W0P9_UNCEI</name>
<dbReference type="InterPro" id="IPR011990">
    <property type="entry name" value="TPR-like_helical_dom_sf"/>
</dbReference>
<accession>A0A933W0P9</accession>
<dbReference type="Gene3D" id="1.25.40.10">
    <property type="entry name" value="Tetratricopeptide repeat domain"/>
    <property type="match status" value="1"/>
</dbReference>
<dbReference type="Pfam" id="PF13369">
    <property type="entry name" value="Transglut_core2"/>
    <property type="match status" value="1"/>
</dbReference>
<dbReference type="Pfam" id="PF13371">
    <property type="entry name" value="TPR_9"/>
    <property type="match status" value="1"/>
</dbReference>
<evidence type="ECO:0000256" key="1">
    <source>
        <dbReference type="ARBA" id="ARBA00007100"/>
    </source>
</evidence>
<gene>
    <name evidence="3" type="ORF">HZA61_01755</name>
</gene>